<feature type="domain" description="O-antigen ligase-related" evidence="6">
    <location>
        <begin position="199"/>
        <end position="334"/>
    </location>
</feature>
<keyword evidence="2 5" id="KW-0812">Transmembrane</keyword>
<evidence type="ECO:0000256" key="2">
    <source>
        <dbReference type="ARBA" id="ARBA00022692"/>
    </source>
</evidence>
<dbReference type="AlphaFoldDB" id="A0A1F7XJI3"/>
<dbReference type="PANTHER" id="PTHR37422">
    <property type="entry name" value="TEICHURONIC ACID BIOSYNTHESIS PROTEIN TUAE"/>
    <property type="match status" value="1"/>
</dbReference>
<dbReference type="Proteomes" id="UP000177382">
    <property type="component" value="Unassembled WGS sequence"/>
</dbReference>
<dbReference type="GO" id="GO:0016020">
    <property type="term" value="C:membrane"/>
    <property type="evidence" value="ECO:0007669"/>
    <property type="project" value="UniProtKB-SubCell"/>
</dbReference>
<evidence type="ECO:0000256" key="5">
    <source>
        <dbReference type="SAM" id="Phobius"/>
    </source>
</evidence>
<protein>
    <recommendedName>
        <fullName evidence="6">O-antigen ligase-related domain-containing protein</fullName>
    </recommendedName>
</protein>
<evidence type="ECO:0000256" key="1">
    <source>
        <dbReference type="ARBA" id="ARBA00004141"/>
    </source>
</evidence>
<dbReference type="Pfam" id="PF04932">
    <property type="entry name" value="Wzy_C"/>
    <property type="match status" value="1"/>
</dbReference>
<feature type="transmembrane region" description="Helical" evidence="5">
    <location>
        <begin position="232"/>
        <end position="250"/>
    </location>
</feature>
<comment type="subcellular location">
    <subcellularLocation>
        <location evidence="1">Membrane</location>
        <topology evidence="1">Multi-pass membrane protein</topology>
    </subcellularLocation>
</comment>
<dbReference type="InterPro" id="IPR051533">
    <property type="entry name" value="WaaL-like"/>
</dbReference>
<feature type="transmembrane region" description="Helical" evidence="5">
    <location>
        <begin position="358"/>
        <end position="385"/>
    </location>
</feature>
<keyword evidence="3 5" id="KW-1133">Transmembrane helix</keyword>
<feature type="transmembrane region" description="Helical" evidence="5">
    <location>
        <begin position="37"/>
        <end position="58"/>
    </location>
</feature>
<feature type="transmembrane region" description="Helical" evidence="5">
    <location>
        <begin position="196"/>
        <end position="226"/>
    </location>
</feature>
<gene>
    <name evidence="7" type="ORF">A2V97_00225</name>
</gene>
<feature type="transmembrane region" description="Helical" evidence="5">
    <location>
        <begin position="163"/>
        <end position="184"/>
    </location>
</feature>
<feature type="transmembrane region" description="Helical" evidence="5">
    <location>
        <begin position="123"/>
        <end position="143"/>
    </location>
</feature>
<comment type="caution">
    <text evidence="7">The sequence shown here is derived from an EMBL/GenBank/DDBJ whole genome shotgun (WGS) entry which is preliminary data.</text>
</comment>
<evidence type="ECO:0000259" key="6">
    <source>
        <dbReference type="Pfam" id="PF04932"/>
    </source>
</evidence>
<proteinExistence type="predicted"/>
<reference evidence="7 8" key="1">
    <citation type="journal article" date="2016" name="Nat. Commun.">
        <title>Thousands of microbial genomes shed light on interconnected biogeochemical processes in an aquifer system.</title>
        <authorList>
            <person name="Anantharaman K."/>
            <person name="Brown C.T."/>
            <person name="Hug L.A."/>
            <person name="Sharon I."/>
            <person name="Castelle C.J."/>
            <person name="Probst A.J."/>
            <person name="Thomas B.C."/>
            <person name="Singh A."/>
            <person name="Wilkins M.J."/>
            <person name="Karaoz U."/>
            <person name="Brodie E.L."/>
            <person name="Williams K.H."/>
            <person name="Hubbard S.S."/>
            <person name="Banfield J.F."/>
        </authorList>
    </citation>
    <scope>NUCLEOTIDE SEQUENCE [LARGE SCALE GENOMIC DNA]</scope>
</reference>
<dbReference type="STRING" id="1802485.A2V97_00225"/>
<evidence type="ECO:0000256" key="3">
    <source>
        <dbReference type="ARBA" id="ARBA00022989"/>
    </source>
</evidence>
<feature type="transmembrane region" description="Helical" evidence="5">
    <location>
        <begin position="94"/>
        <end position="114"/>
    </location>
</feature>
<feature type="transmembrane region" description="Helical" evidence="5">
    <location>
        <begin position="318"/>
        <end position="338"/>
    </location>
</feature>
<dbReference type="PANTHER" id="PTHR37422:SF13">
    <property type="entry name" value="LIPOPOLYSACCHARIDE BIOSYNTHESIS PROTEIN PA4999-RELATED"/>
    <property type="match status" value="1"/>
</dbReference>
<evidence type="ECO:0000313" key="7">
    <source>
        <dbReference type="EMBL" id="OGM15153.1"/>
    </source>
</evidence>
<evidence type="ECO:0000256" key="4">
    <source>
        <dbReference type="ARBA" id="ARBA00023136"/>
    </source>
</evidence>
<evidence type="ECO:0000313" key="8">
    <source>
        <dbReference type="Proteomes" id="UP000177382"/>
    </source>
</evidence>
<name>A0A1F7XJI3_9BACT</name>
<dbReference type="EMBL" id="MGFX01000007">
    <property type="protein sequence ID" value="OGM15153.1"/>
    <property type="molecule type" value="Genomic_DNA"/>
</dbReference>
<organism evidence="7 8">
    <name type="scientific">Candidatus Woesebacteria bacterium RBG_16_42_24</name>
    <dbReference type="NCBI Taxonomy" id="1802485"/>
    <lineage>
        <taxon>Bacteria</taxon>
        <taxon>Candidatus Woeseibacteriota</taxon>
    </lineage>
</organism>
<sequence length="387" mass="43294">MDKTKSKIIKAFTLLFLILFPFGQLIRSEVVFFGTNITIHPIDVVIVLIFLTTISGPFSKPQFYKSMTSFLTVAVFSLLFSTSVFGVAQVIKGAFYLLRLISYLFFFVALFNVVKGKEAKNTIYNLLIAVAAISAIFGWIQYFRFPDLRSLFYIGWDDHLYRLIGTFLDPGFTSIILVFGFLLAAVKFIEEKKKIFLLLSMLLLLSVTFTYARAAYVALLGGVYVISKMKGNFRPLLITSLFLLALTLFLPRPAGYGVMLERTHSIYAKLTNYGQTLNIIKEVPLFGVGFNNMCLAREKYLGDRETTSHACSGSDSSLLLIFATTGVLGTLAFIKFAYDLLKGSGRNLYSTAFLGSSAALIIHSFFVNSLFYPWVLGFMAILAILKE</sequence>
<keyword evidence="4 5" id="KW-0472">Membrane</keyword>
<dbReference type="InterPro" id="IPR007016">
    <property type="entry name" value="O-antigen_ligase-rel_domated"/>
</dbReference>
<accession>A0A1F7XJI3</accession>
<feature type="transmembrane region" description="Helical" evidence="5">
    <location>
        <begin position="70"/>
        <end position="88"/>
    </location>
</feature>